<evidence type="ECO:0000256" key="4">
    <source>
        <dbReference type="ARBA" id="ARBA00022777"/>
    </source>
</evidence>
<dbReference type="InterPro" id="IPR003594">
    <property type="entry name" value="HATPase_dom"/>
</dbReference>
<sequence>MKKSLAKKLLIYFVLLNLLSITIVGIYAYTQAKEALISRTFDQLISVRIEKKKRVEDFFQQCKHDMQVISSIEFPKLDKTKKTYISDYKLTNQNISHDLFKHGFTSLITNKQNFESIYIYQSDSLFIHSDIQTPSIAKQVGSLLPHHKQLFQSILNKQNDAITVHELFTAQKKFPSEIIICKVISQPNQKTVLAFQINSDIINTIMLDNNPLNGLGKSGEAYLVGKDNLLRSTSRFQENSKLPIEASTQGVKLAFQDSTGTSIFKDYRGVKVLSSYSKLNLMGLEWVVLAEIDHQEAMVPIQNYGYNISYILIILSLFLLGIVAIIANTITAPIRKLRNETEKISSGIYEPVTDIKADGEILELVEAFNHMTKTIKKQQENLMLAHDKSISSMIDGQEAERSRLAKELHDGLAQTILAIKMRIENTAPENASVVLKESEEMFASLMHEIRSMSNDLMPAVLREFGLVNALRSLLSQIEENSELKTFLVVDDHLPKLNKKTKTYLYRIAQEAVNNIIKHAQATQIKISIHIENDLYLFEICDNGIGLTDDFEYNKSNGISNILDRISVLGGKVLFCNNSPHGLKIQCEIPFKNCSNE</sequence>
<dbReference type="GO" id="GO:0000155">
    <property type="term" value="F:phosphorelay sensor kinase activity"/>
    <property type="evidence" value="ECO:0007669"/>
    <property type="project" value="InterPro"/>
</dbReference>
<protein>
    <submittedName>
        <fullName evidence="8">Signal transduction histidine kinase</fullName>
    </submittedName>
</protein>
<dbReference type="GO" id="GO:0046983">
    <property type="term" value="F:protein dimerization activity"/>
    <property type="evidence" value="ECO:0007669"/>
    <property type="project" value="InterPro"/>
</dbReference>
<dbReference type="GO" id="GO:0016020">
    <property type="term" value="C:membrane"/>
    <property type="evidence" value="ECO:0007669"/>
    <property type="project" value="UniProtKB-SubCell"/>
</dbReference>
<dbReference type="EMBL" id="SHKN01000001">
    <property type="protein sequence ID" value="RZT96880.1"/>
    <property type="molecule type" value="Genomic_DNA"/>
</dbReference>
<keyword evidence="3" id="KW-0808">Transferase</keyword>
<evidence type="ECO:0000256" key="5">
    <source>
        <dbReference type="ARBA" id="ARBA00023012"/>
    </source>
</evidence>
<dbReference type="AlphaFoldDB" id="A0A4Q7VKW1"/>
<gene>
    <name evidence="8" type="ORF">EV201_1531</name>
</gene>
<evidence type="ECO:0000313" key="9">
    <source>
        <dbReference type="Proteomes" id="UP000293562"/>
    </source>
</evidence>
<keyword evidence="2" id="KW-0597">Phosphoprotein</keyword>
<keyword evidence="4 8" id="KW-0418">Kinase</keyword>
<dbReference type="SMART" id="SM00304">
    <property type="entry name" value="HAMP"/>
    <property type="match status" value="1"/>
</dbReference>
<feature type="transmembrane region" description="Helical" evidence="6">
    <location>
        <begin position="308"/>
        <end position="330"/>
    </location>
</feature>
<dbReference type="Gene3D" id="1.20.5.1930">
    <property type="match status" value="1"/>
</dbReference>
<keyword evidence="6" id="KW-0472">Membrane</keyword>
<dbReference type="Pfam" id="PF07730">
    <property type="entry name" value="HisKA_3"/>
    <property type="match status" value="1"/>
</dbReference>
<feature type="transmembrane region" description="Helical" evidence="6">
    <location>
        <begin position="9"/>
        <end position="29"/>
    </location>
</feature>
<dbReference type="CDD" id="cd16917">
    <property type="entry name" value="HATPase_UhpB-NarQ-NarX-like"/>
    <property type="match status" value="1"/>
</dbReference>
<dbReference type="SUPFAM" id="SSF158472">
    <property type="entry name" value="HAMP domain-like"/>
    <property type="match status" value="1"/>
</dbReference>
<dbReference type="Proteomes" id="UP000293562">
    <property type="component" value="Unassembled WGS sequence"/>
</dbReference>
<evidence type="ECO:0000256" key="6">
    <source>
        <dbReference type="SAM" id="Phobius"/>
    </source>
</evidence>
<evidence type="ECO:0000256" key="2">
    <source>
        <dbReference type="ARBA" id="ARBA00022553"/>
    </source>
</evidence>
<evidence type="ECO:0000256" key="3">
    <source>
        <dbReference type="ARBA" id="ARBA00022679"/>
    </source>
</evidence>
<dbReference type="CDD" id="cd18774">
    <property type="entry name" value="PDC2_HK_sensor"/>
    <property type="match status" value="1"/>
</dbReference>
<name>A0A4Q7VKW1_9BACT</name>
<keyword evidence="6" id="KW-0812">Transmembrane</keyword>
<evidence type="ECO:0000259" key="7">
    <source>
        <dbReference type="PROSITE" id="PS50885"/>
    </source>
</evidence>
<dbReference type="InterPro" id="IPR003660">
    <property type="entry name" value="HAMP_dom"/>
</dbReference>
<keyword evidence="6" id="KW-1133">Transmembrane helix</keyword>
<evidence type="ECO:0000313" key="8">
    <source>
        <dbReference type="EMBL" id="RZT96880.1"/>
    </source>
</evidence>
<keyword evidence="9" id="KW-1185">Reference proteome</keyword>
<proteinExistence type="predicted"/>
<reference evidence="8 9" key="1">
    <citation type="submission" date="2019-02" db="EMBL/GenBank/DDBJ databases">
        <title>Genomic Encyclopedia of Type Strains, Phase IV (KMG-IV): sequencing the most valuable type-strain genomes for metagenomic binning, comparative biology and taxonomic classification.</title>
        <authorList>
            <person name="Goeker M."/>
        </authorList>
    </citation>
    <scope>NUCLEOTIDE SEQUENCE [LARGE SCALE GENOMIC DNA]</scope>
    <source>
        <strain evidence="8 9">DSM 28825</strain>
    </source>
</reference>
<dbReference type="InterPro" id="IPR036890">
    <property type="entry name" value="HATPase_C_sf"/>
</dbReference>
<comment type="caution">
    <text evidence="8">The sequence shown here is derived from an EMBL/GenBank/DDBJ whole genome shotgun (WGS) entry which is preliminary data.</text>
</comment>
<organism evidence="8 9">
    <name type="scientific">Ancylomarina subtilis</name>
    <dbReference type="NCBI Taxonomy" id="1639035"/>
    <lineage>
        <taxon>Bacteria</taxon>
        <taxon>Pseudomonadati</taxon>
        <taxon>Bacteroidota</taxon>
        <taxon>Bacteroidia</taxon>
        <taxon>Marinilabiliales</taxon>
        <taxon>Marinifilaceae</taxon>
        <taxon>Ancylomarina</taxon>
    </lineage>
</organism>
<accession>A0A4Q7VKW1</accession>
<dbReference type="InterPro" id="IPR011712">
    <property type="entry name" value="Sig_transdc_His_kin_sub3_dim/P"/>
</dbReference>
<keyword evidence="5" id="KW-0902">Two-component regulatory system</keyword>
<dbReference type="OrthoDB" id="9778366at2"/>
<dbReference type="RefSeq" id="WP_130306958.1">
    <property type="nucleotide sequence ID" value="NZ_SHKN01000001.1"/>
</dbReference>
<dbReference type="Pfam" id="PF02518">
    <property type="entry name" value="HATPase_c"/>
    <property type="match status" value="1"/>
</dbReference>
<dbReference type="Gene3D" id="3.30.565.10">
    <property type="entry name" value="Histidine kinase-like ATPase, C-terminal domain"/>
    <property type="match status" value="1"/>
</dbReference>
<evidence type="ECO:0000256" key="1">
    <source>
        <dbReference type="ARBA" id="ARBA00004370"/>
    </source>
</evidence>
<dbReference type="PANTHER" id="PTHR24421">
    <property type="entry name" value="NITRATE/NITRITE SENSOR PROTEIN NARX-RELATED"/>
    <property type="match status" value="1"/>
</dbReference>
<dbReference type="SUPFAM" id="SSF55874">
    <property type="entry name" value="ATPase domain of HSP90 chaperone/DNA topoisomerase II/histidine kinase"/>
    <property type="match status" value="1"/>
</dbReference>
<feature type="domain" description="HAMP" evidence="7">
    <location>
        <begin position="328"/>
        <end position="380"/>
    </location>
</feature>
<dbReference type="CDD" id="cd06225">
    <property type="entry name" value="HAMP"/>
    <property type="match status" value="1"/>
</dbReference>
<comment type="subcellular location">
    <subcellularLocation>
        <location evidence="1">Membrane</location>
    </subcellularLocation>
</comment>
<dbReference type="Pfam" id="PF00672">
    <property type="entry name" value="HAMP"/>
    <property type="match status" value="1"/>
</dbReference>
<dbReference type="Gene3D" id="6.10.340.10">
    <property type="match status" value="1"/>
</dbReference>
<dbReference type="InterPro" id="IPR050482">
    <property type="entry name" value="Sensor_HK_TwoCompSys"/>
</dbReference>
<dbReference type="PROSITE" id="PS50885">
    <property type="entry name" value="HAMP"/>
    <property type="match status" value="1"/>
</dbReference>